<proteinExistence type="predicted"/>
<keyword evidence="1" id="KW-0129">CBS domain</keyword>
<evidence type="ECO:0000259" key="2">
    <source>
        <dbReference type="PROSITE" id="PS51371"/>
    </source>
</evidence>
<dbReference type="InterPro" id="IPR000644">
    <property type="entry name" value="CBS_dom"/>
</dbReference>
<protein>
    <recommendedName>
        <fullName evidence="2">CBS domain-containing protein</fullName>
    </recommendedName>
</protein>
<dbReference type="Gene3D" id="3.10.580.10">
    <property type="entry name" value="CBS-domain"/>
    <property type="match status" value="1"/>
</dbReference>
<evidence type="ECO:0000313" key="3">
    <source>
        <dbReference type="EMBL" id="GII50810.1"/>
    </source>
</evidence>
<feature type="domain" description="CBS" evidence="2">
    <location>
        <begin position="28"/>
        <end position="84"/>
    </location>
</feature>
<dbReference type="Pfam" id="PF00571">
    <property type="entry name" value="CBS"/>
    <property type="match status" value="1"/>
</dbReference>
<evidence type="ECO:0000313" key="4">
    <source>
        <dbReference type="Proteomes" id="UP000644610"/>
    </source>
</evidence>
<dbReference type="InterPro" id="IPR046342">
    <property type="entry name" value="CBS_dom_sf"/>
</dbReference>
<dbReference type="Proteomes" id="UP000644610">
    <property type="component" value="Unassembled WGS sequence"/>
</dbReference>
<dbReference type="RefSeq" id="WP_203980289.1">
    <property type="nucleotide sequence ID" value="NZ_BAAAKY010000052.1"/>
</dbReference>
<dbReference type="EMBL" id="BOOQ01000056">
    <property type="protein sequence ID" value="GII50810.1"/>
    <property type="molecule type" value="Genomic_DNA"/>
</dbReference>
<dbReference type="SMART" id="SM00116">
    <property type="entry name" value="CBS"/>
    <property type="match status" value="2"/>
</dbReference>
<comment type="caution">
    <text evidence="3">The sequence shown here is derived from an EMBL/GenBank/DDBJ whole genome shotgun (WGS) entry which is preliminary data.</text>
</comment>
<sequence>MSQTEDGSPPAQAPIDELHMFYRVSSLLSEDQPVIVPPECAIPDALKIMRERGYNQLPVVAGNEVLGLFSYRSFTDRLLGSRWVLEKTRTAETLVVDDFIEPAIFVRAGDPIDTLFAPLEDADVVLVGEPDRLQGIVTSSDVISYLYRAASPYMLLKETETGLRSLIGAAVTPEQLAECARNSLGGIYKGREDHLPISLDQMTFDEQVTIVANSKNWPLFSGLMGTNREMFNYEIRPVGSLRNDAFHFRRELDEEDLRKLATARSWVLRKLRRKAGQRR</sequence>
<organism evidence="3 4">
    <name type="scientific">Planotetraspora silvatica</name>
    <dbReference type="NCBI Taxonomy" id="234614"/>
    <lineage>
        <taxon>Bacteria</taxon>
        <taxon>Bacillati</taxon>
        <taxon>Actinomycetota</taxon>
        <taxon>Actinomycetes</taxon>
        <taxon>Streptosporangiales</taxon>
        <taxon>Streptosporangiaceae</taxon>
        <taxon>Planotetraspora</taxon>
    </lineage>
</organism>
<dbReference type="AlphaFoldDB" id="A0A8J3XS47"/>
<evidence type="ECO:0000256" key="1">
    <source>
        <dbReference type="PROSITE-ProRule" id="PRU00703"/>
    </source>
</evidence>
<keyword evidence="4" id="KW-1185">Reference proteome</keyword>
<reference evidence="3" key="1">
    <citation type="submission" date="2021-01" db="EMBL/GenBank/DDBJ databases">
        <title>Whole genome shotgun sequence of Planotetraspora silvatica NBRC 100141.</title>
        <authorList>
            <person name="Komaki H."/>
            <person name="Tamura T."/>
        </authorList>
    </citation>
    <scope>NUCLEOTIDE SEQUENCE</scope>
    <source>
        <strain evidence="3">NBRC 100141</strain>
    </source>
</reference>
<name>A0A8J3XS47_9ACTN</name>
<gene>
    <name evidence="3" type="ORF">Psi02_72340</name>
</gene>
<accession>A0A8J3XS47</accession>
<dbReference type="SUPFAM" id="SSF54631">
    <property type="entry name" value="CBS-domain pair"/>
    <property type="match status" value="1"/>
</dbReference>
<dbReference type="PROSITE" id="PS51371">
    <property type="entry name" value="CBS"/>
    <property type="match status" value="1"/>
</dbReference>